<dbReference type="InterPro" id="IPR029035">
    <property type="entry name" value="DHS-like_NAD/FAD-binding_dom"/>
</dbReference>
<dbReference type="Pfam" id="PF00205">
    <property type="entry name" value="TPP_enzyme_M"/>
    <property type="match status" value="1"/>
</dbReference>
<feature type="domain" description="Thiamine pyrophosphate enzyme N-terminal TPP-binding" evidence="14">
    <location>
        <begin position="6"/>
        <end position="113"/>
    </location>
</feature>
<evidence type="ECO:0000259" key="13">
    <source>
        <dbReference type="Pfam" id="PF02775"/>
    </source>
</evidence>
<feature type="binding site" evidence="9">
    <location>
        <position position="477"/>
    </location>
    <ligand>
        <name>pyruvate</name>
        <dbReference type="ChEBI" id="CHEBI:15361"/>
        <label>1</label>
        <note>substrate; ligand shared between two neighboring subunits</note>
    </ligand>
</feature>
<dbReference type="GO" id="GO:0000949">
    <property type="term" value="P:aromatic amino acid family catabolic process to alcohol via Ehrlich pathway"/>
    <property type="evidence" value="ECO:0007669"/>
    <property type="project" value="TreeGrafter"/>
</dbReference>
<dbReference type="InterPro" id="IPR011766">
    <property type="entry name" value="TPP_enzyme_TPP-bd"/>
</dbReference>
<dbReference type="EMBL" id="ABDG02000016">
    <property type="protein sequence ID" value="EHK49447.1"/>
    <property type="molecule type" value="Genomic_DNA"/>
</dbReference>
<dbReference type="AlphaFoldDB" id="G9NI31"/>
<comment type="cofactor">
    <cofactor evidence="10">
        <name>Mg(2+)</name>
        <dbReference type="ChEBI" id="CHEBI:18420"/>
    </cofactor>
    <text evidence="10">Binds 1 Mg(2+) per subunit.</text>
</comment>
<evidence type="ECO:0000256" key="9">
    <source>
        <dbReference type="PIRSR" id="PIRSR036565-1"/>
    </source>
</evidence>
<evidence type="ECO:0000256" key="8">
    <source>
        <dbReference type="ARBA" id="ARBA00023239"/>
    </source>
</evidence>
<dbReference type="Pfam" id="PF02775">
    <property type="entry name" value="TPP_enzyme_C"/>
    <property type="match status" value="1"/>
</dbReference>
<evidence type="ECO:0000313" key="15">
    <source>
        <dbReference type="EMBL" id="EHK49447.1"/>
    </source>
</evidence>
<comment type="similarity">
    <text evidence="2 11">Belongs to the TPP enzyme family.</text>
</comment>
<keyword evidence="4 10" id="KW-0479">Metal-binding</keyword>
<evidence type="ECO:0000256" key="5">
    <source>
        <dbReference type="ARBA" id="ARBA00022793"/>
    </source>
</evidence>
<feature type="domain" description="Thiamine pyrophosphate enzyme TPP-binding" evidence="13">
    <location>
        <begin position="388"/>
        <end position="479"/>
    </location>
</feature>
<dbReference type="OMA" id="ERYFEGW"/>
<dbReference type="STRING" id="452589.G9NI31"/>
<dbReference type="PANTHER" id="PTHR43452">
    <property type="entry name" value="PYRUVATE DECARBOXYLASE"/>
    <property type="match status" value="1"/>
</dbReference>
<dbReference type="PIRSF" id="PIRSF036565">
    <property type="entry name" value="Pyruvt_ip_decrb"/>
    <property type="match status" value="1"/>
</dbReference>
<gene>
    <name evidence="15" type="ORF">TRIATDRAFT_189769</name>
</gene>
<feature type="binding site" evidence="9">
    <location>
        <position position="28"/>
    </location>
    <ligand>
        <name>pyruvate</name>
        <dbReference type="ChEBI" id="CHEBI:15361"/>
        <label>1</label>
        <note>substrate; ligand shared between two neighboring subunits</note>
    </ligand>
</feature>
<dbReference type="InterPro" id="IPR012001">
    <property type="entry name" value="Thiamin_PyroP_enz_TPP-bd_dom"/>
</dbReference>
<dbReference type="SUPFAM" id="SSF52467">
    <property type="entry name" value="DHS-like NAD/FAD-binding domain"/>
    <property type="match status" value="1"/>
</dbReference>
<dbReference type="Proteomes" id="UP000005426">
    <property type="component" value="Unassembled WGS sequence"/>
</dbReference>
<dbReference type="InterPro" id="IPR012110">
    <property type="entry name" value="PDC/IPDC-like"/>
</dbReference>
<dbReference type="SUPFAM" id="SSF52518">
    <property type="entry name" value="Thiamin diphosphate-binding fold (THDP-binding)"/>
    <property type="match status" value="2"/>
</dbReference>
<evidence type="ECO:0000313" key="16">
    <source>
        <dbReference type="Proteomes" id="UP000005426"/>
    </source>
</evidence>
<name>G9NI31_HYPAI</name>
<dbReference type="GO" id="GO:0000287">
    <property type="term" value="F:magnesium ion binding"/>
    <property type="evidence" value="ECO:0007669"/>
    <property type="project" value="InterPro"/>
</dbReference>
<comment type="cofactor">
    <cofactor evidence="1">
        <name>thiamine diphosphate</name>
        <dbReference type="ChEBI" id="CHEBI:58937"/>
    </cofactor>
</comment>
<dbReference type="InterPro" id="IPR012000">
    <property type="entry name" value="Thiamin_PyroP_enz_cen_dom"/>
</dbReference>
<feature type="binding site" evidence="9">
    <location>
        <position position="157"/>
    </location>
    <ligand>
        <name>pyruvate</name>
        <dbReference type="ChEBI" id="CHEBI:15361"/>
        <label>2</label>
        <note>allosteric activator</note>
    </ligand>
</feature>
<keyword evidence="7 11" id="KW-0786">Thiamine pyrophosphate</keyword>
<dbReference type="GO" id="GO:0030976">
    <property type="term" value="F:thiamine pyrophosphate binding"/>
    <property type="evidence" value="ECO:0007669"/>
    <property type="project" value="InterPro"/>
</dbReference>
<dbReference type="InterPro" id="IPR047213">
    <property type="entry name" value="TPP_PYR_PDC_IPDC-like"/>
</dbReference>
<dbReference type="eggNOG" id="KOG1184">
    <property type="taxonomic scope" value="Eukaryota"/>
</dbReference>
<dbReference type="PANTHER" id="PTHR43452:SF30">
    <property type="entry name" value="PYRUVATE DECARBOXYLASE ISOZYME 1-RELATED"/>
    <property type="match status" value="1"/>
</dbReference>
<keyword evidence="5" id="KW-0210">Decarboxylase</keyword>
<evidence type="ECO:0000256" key="6">
    <source>
        <dbReference type="ARBA" id="ARBA00022842"/>
    </source>
</evidence>
<evidence type="ECO:0000256" key="10">
    <source>
        <dbReference type="PIRSR" id="PIRSR036565-2"/>
    </source>
</evidence>
<evidence type="ECO:0000259" key="14">
    <source>
        <dbReference type="Pfam" id="PF02776"/>
    </source>
</evidence>
<sequence>MAEIPVGEYLFRRLKQMGIETAFGVPGDYELALLNHIEPAGVRWIGTPNELVGAYAADGYARLKGAAALVTTFGPGELSALCGIGGSFCEMVPVLHIVGYPSFAAQSSGRILHHTLGDKSYDHYVRISSELSCATTILKNPENAIAEIDRVLNGTVYFSLMLTSIGITEDVVKTMVPVSSLNAASIKMTLSAGLEDDPALSAIMVALESSKNPIVIVDGGAGRGSWAPHANDLIKALRSLHFNTIMGKGVVEEDGPLFAGCYAGVGSLPQTSRAVEKSDCILWLGHMPSDFNTGMFTDQVKSSTIIDFQRFQITVGNKQFQARMTTVLPRLAQAIKTSKVLGDRTLPEPVAPLLEQALDIPSSIITQDYLWPRLSSFVKPGDMVIAETGTSQVGAVATQIPKGAYYWTQAVWGSIGYAIGGAIGAAVAGKELGRYKRMIVLTGEGSLQLTAQAISILNRHGVVPYLFILNNKGYTVERYFEGWDAIYNDVPDWDYGGLFKSFSPEVSTTTFKVQTAAELDRILSDDDFQNATSPQQCIDMVLDKYDAPGGLKAIFDYKKKAASA</sequence>
<evidence type="ECO:0000256" key="3">
    <source>
        <dbReference type="ARBA" id="ARBA00014422"/>
    </source>
</evidence>
<dbReference type="InterPro" id="IPR029061">
    <property type="entry name" value="THDP-binding"/>
</dbReference>
<dbReference type="CDD" id="cd07038">
    <property type="entry name" value="TPP_PYR_PDC_IPDC_like"/>
    <property type="match status" value="1"/>
</dbReference>
<evidence type="ECO:0000256" key="1">
    <source>
        <dbReference type="ARBA" id="ARBA00001964"/>
    </source>
</evidence>
<dbReference type="GO" id="GO:0004737">
    <property type="term" value="F:pyruvate decarboxylase activity"/>
    <property type="evidence" value="ECO:0007669"/>
    <property type="project" value="TreeGrafter"/>
</dbReference>
<dbReference type="Pfam" id="PF02776">
    <property type="entry name" value="TPP_enzyme_N"/>
    <property type="match status" value="1"/>
</dbReference>
<protein>
    <recommendedName>
        <fullName evidence="3">Pyruvate decarboxylase</fullName>
    </recommendedName>
</protein>
<feature type="domain" description="Thiamine pyrophosphate enzyme central" evidence="12">
    <location>
        <begin position="202"/>
        <end position="318"/>
    </location>
</feature>
<dbReference type="Gene3D" id="3.40.50.970">
    <property type="match status" value="2"/>
</dbReference>
<dbReference type="Gene3D" id="3.40.50.1220">
    <property type="entry name" value="TPP-binding domain"/>
    <property type="match status" value="1"/>
</dbReference>
<dbReference type="FunFam" id="3.40.50.970:FF:000024">
    <property type="entry name" value="Pyruvate decarboxylase isozyme"/>
    <property type="match status" value="1"/>
</dbReference>
<evidence type="ECO:0000256" key="4">
    <source>
        <dbReference type="ARBA" id="ARBA00022723"/>
    </source>
</evidence>
<evidence type="ECO:0000256" key="11">
    <source>
        <dbReference type="RuleBase" id="RU362132"/>
    </source>
</evidence>
<evidence type="ECO:0000259" key="12">
    <source>
        <dbReference type="Pfam" id="PF00205"/>
    </source>
</evidence>
<proteinExistence type="inferred from homology"/>
<dbReference type="HOGENOM" id="CLU_013748_0_2_1"/>
<dbReference type="GO" id="GO:0005634">
    <property type="term" value="C:nucleus"/>
    <property type="evidence" value="ECO:0007669"/>
    <property type="project" value="TreeGrafter"/>
</dbReference>
<organism evidence="15 16">
    <name type="scientific">Hypocrea atroviridis (strain ATCC 20476 / IMI 206040)</name>
    <name type="common">Trichoderma atroviride</name>
    <dbReference type="NCBI Taxonomy" id="452589"/>
    <lineage>
        <taxon>Eukaryota</taxon>
        <taxon>Fungi</taxon>
        <taxon>Dikarya</taxon>
        <taxon>Ascomycota</taxon>
        <taxon>Pezizomycotina</taxon>
        <taxon>Sordariomycetes</taxon>
        <taxon>Hypocreomycetidae</taxon>
        <taxon>Hypocreales</taxon>
        <taxon>Hypocreaceae</taxon>
        <taxon>Trichoderma</taxon>
    </lineage>
</organism>
<keyword evidence="6 10" id="KW-0460">Magnesium</keyword>
<feature type="binding site" evidence="10">
    <location>
        <position position="471"/>
    </location>
    <ligand>
        <name>Mg(2+)</name>
        <dbReference type="ChEBI" id="CHEBI:18420"/>
    </ligand>
</feature>
<feature type="binding site" evidence="10">
    <location>
        <position position="473"/>
    </location>
    <ligand>
        <name>Mg(2+)</name>
        <dbReference type="ChEBI" id="CHEBI:18420"/>
    </ligand>
</feature>
<accession>G9NI31</accession>
<keyword evidence="16" id="KW-1185">Reference proteome</keyword>
<keyword evidence="8" id="KW-0456">Lyase</keyword>
<feature type="binding site" evidence="9">
    <location>
        <position position="114"/>
    </location>
    <ligand>
        <name>pyruvate</name>
        <dbReference type="ChEBI" id="CHEBI:15361"/>
        <label>1</label>
        <note>substrate; ligand shared between two neighboring subunits</note>
    </ligand>
</feature>
<reference evidence="15 16" key="1">
    <citation type="journal article" date="2011" name="Genome Biol.">
        <title>Comparative genome sequence analysis underscores mycoparasitism as the ancestral life style of Trichoderma.</title>
        <authorList>
            <person name="Kubicek C.P."/>
            <person name="Herrera-Estrella A."/>
            <person name="Seidl-Seiboth V."/>
            <person name="Martinez D.A."/>
            <person name="Druzhinina I.S."/>
            <person name="Thon M."/>
            <person name="Zeilinger S."/>
            <person name="Casas-Flores S."/>
            <person name="Horwitz B.A."/>
            <person name="Mukherjee P.K."/>
            <person name="Mukherjee M."/>
            <person name="Kredics L."/>
            <person name="Alcaraz L.D."/>
            <person name="Aerts A."/>
            <person name="Antal Z."/>
            <person name="Atanasova L."/>
            <person name="Cervantes-Badillo M.G."/>
            <person name="Challacombe J."/>
            <person name="Chertkov O."/>
            <person name="McCluskey K."/>
            <person name="Coulpier F."/>
            <person name="Deshpande N."/>
            <person name="von Doehren H."/>
            <person name="Ebbole D.J."/>
            <person name="Esquivel-Naranjo E.U."/>
            <person name="Fekete E."/>
            <person name="Flipphi M."/>
            <person name="Glaser F."/>
            <person name="Gomez-Rodriguez E.Y."/>
            <person name="Gruber S."/>
            <person name="Han C."/>
            <person name="Henrissat B."/>
            <person name="Hermosa R."/>
            <person name="Hernandez-Onate M."/>
            <person name="Karaffa L."/>
            <person name="Kosti I."/>
            <person name="Le Crom S."/>
            <person name="Lindquist E."/>
            <person name="Lucas S."/>
            <person name="Luebeck M."/>
            <person name="Luebeck P.S."/>
            <person name="Margeot A."/>
            <person name="Metz B."/>
            <person name="Misra M."/>
            <person name="Nevalainen H."/>
            <person name="Omann M."/>
            <person name="Packer N."/>
            <person name="Perrone G."/>
            <person name="Uresti-Rivera E.E."/>
            <person name="Salamov A."/>
            <person name="Schmoll M."/>
            <person name="Seiboth B."/>
            <person name="Shapiro H."/>
            <person name="Sukno S."/>
            <person name="Tamayo-Ramos J.A."/>
            <person name="Tisch D."/>
            <person name="Wiest A."/>
            <person name="Wilkinson H.H."/>
            <person name="Zhang M."/>
            <person name="Coutinho P.M."/>
            <person name="Kenerley C.M."/>
            <person name="Monte E."/>
            <person name="Baker S.E."/>
            <person name="Grigoriev I.V."/>
        </authorList>
    </citation>
    <scope>NUCLEOTIDE SEQUENCE [LARGE SCALE GENOMIC DNA]</scope>
    <source>
        <strain evidence="16">ATCC 20476 / IMI 206040</strain>
    </source>
</reference>
<evidence type="ECO:0000256" key="2">
    <source>
        <dbReference type="ARBA" id="ARBA00007812"/>
    </source>
</evidence>
<dbReference type="GO" id="GO:0005829">
    <property type="term" value="C:cytosol"/>
    <property type="evidence" value="ECO:0007669"/>
    <property type="project" value="TreeGrafter"/>
</dbReference>
<dbReference type="OrthoDB" id="3970464at2759"/>
<comment type="caution">
    <text evidence="15">The sequence shown here is derived from an EMBL/GenBank/DDBJ whole genome shotgun (WGS) entry which is preliminary data.</text>
</comment>
<dbReference type="SMR" id="G9NI31"/>
<evidence type="ECO:0000256" key="7">
    <source>
        <dbReference type="ARBA" id="ARBA00023052"/>
    </source>
</evidence>